<name>A0A7V3ZVD5_UNCW3</name>
<organism evidence="2">
    <name type="scientific">candidate division WOR-3 bacterium</name>
    <dbReference type="NCBI Taxonomy" id="2052148"/>
    <lineage>
        <taxon>Bacteria</taxon>
        <taxon>Bacteria division WOR-3</taxon>
    </lineage>
</organism>
<comment type="caution">
    <text evidence="2">The sequence shown here is derived from an EMBL/GenBank/DDBJ whole genome shotgun (WGS) entry which is preliminary data.</text>
</comment>
<reference evidence="2" key="1">
    <citation type="journal article" date="2020" name="mSystems">
        <title>Genome- and Community-Level Interaction Insights into Carbon Utilization and Element Cycling Functions of Hydrothermarchaeota in Hydrothermal Sediment.</title>
        <authorList>
            <person name="Zhou Z."/>
            <person name="Liu Y."/>
            <person name="Xu W."/>
            <person name="Pan J."/>
            <person name="Luo Z.H."/>
            <person name="Li M."/>
        </authorList>
    </citation>
    <scope>NUCLEOTIDE SEQUENCE [LARGE SCALE GENOMIC DNA]</scope>
    <source>
        <strain evidence="2">SpSt-697</strain>
    </source>
</reference>
<dbReference type="AlphaFoldDB" id="A0A7V3ZVD5"/>
<protein>
    <recommendedName>
        <fullName evidence="3">GIY-YIG nuclease family protein</fullName>
    </recommendedName>
</protein>
<evidence type="ECO:0000256" key="1">
    <source>
        <dbReference type="SAM" id="MobiDB-lite"/>
    </source>
</evidence>
<feature type="compositionally biased region" description="Basic and acidic residues" evidence="1">
    <location>
        <begin position="97"/>
        <end position="111"/>
    </location>
</feature>
<proteinExistence type="predicted"/>
<evidence type="ECO:0008006" key="3">
    <source>
        <dbReference type="Google" id="ProtNLM"/>
    </source>
</evidence>
<dbReference type="EMBL" id="DTDR01000113">
    <property type="protein sequence ID" value="HGK63808.1"/>
    <property type="molecule type" value="Genomic_DNA"/>
</dbReference>
<sequence length="111" mass="13079">MEGIKFRRLEWLDYYFIEGEKKPGVFLLSNDGEVPIKIGRADEDLLETLKKLTETVRGIDAQYAYFWAKTTETAYEAFLLECELWHRLNRNGQPHPVPKEPDWQCPLCDKD</sequence>
<gene>
    <name evidence="2" type="ORF">ENU74_04365</name>
</gene>
<accession>A0A7V3ZVD5</accession>
<evidence type="ECO:0000313" key="2">
    <source>
        <dbReference type="EMBL" id="HGK63808.1"/>
    </source>
</evidence>
<feature type="region of interest" description="Disordered" evidence="1">
    <location>
        <begin position="92"/>
        <end position="111"/>
    </location>
</feature>